<evidence type="ECO:0000313" key="1">
    <source>
        <dbReference type="EMBL" id="RFD26449.1"/>
    </source>
</evidence>
<proteinExistence type="predicted"/>
<sequence>MGIRFAVLLARHSVDSGRVSEGDDRGRISGHRCQRSNDQCGSAAATGYAATDVAFCQASWVPLEAGQQHGVVLPVISVVAPGLSAGVISEMSPGWDTWTLRVGLLANAAAT</sequence>
<keyword evidence="2" id="KW-1185">Reference proteome</keyword>
<protein>
    <submittedName>
        <fullName evidence="1">Uncharacterized protein</fullName>
    </submittedName>
</protein>
<dbReference type="EMBL" id="QAYL01000005">
    <property type="protein sequence ID" value="RFD26449.1"/>
    <property type="molecule type" value="Genomic_DNA"/>
</dbReference>
<dbReference type="RefSeq" id="WP_116539597.1">
    <property type="nucleotide sequence ID" value="NZ_QAYL01000005.1"/>
</dbReference>
<name>A0A3E1HJH2_9MYCO</name>
<reference evidence="1 2" key="1">
    <citation type="submission" date="2018-07" db="EMBL/GenBank/DDBJ databases">
        <title>Whole genome sequence of Mycobacterium uberis.</title>
        <authorList>
            <person name="Benjak A."/>
        </authorList>
    </citation>
    <scope>NUCLEOTIDE SEQUENCE [LARGE SCALE GENOMIC DNA]</scope>
    <source>
        <strain evidence="1 2">Jura</strain>
    </source>
</reference>
<organism evidence="1 2">
    <name type="scientific">Mycobacterium uberis</name>
    <dbReference type="NCBI Taxonomy" id="2162698"/>
    <lineage>
        <taxon>Bacteria</taxon>
        <taxon>Bacillati</taxon>
        <taxon>Actinomycetota</taxon>
        <taxon>Actinomycetes</taxon>
        <taxon>Mycobacteriales</taxon>
        <taxon>Mycobacteriaceae</taxon>
        <taxon>Mycobacterium</taxon>
    </lineage>
</organism>
<evidence type="ECO:0000313" key="2">
    <source>
        <dbReference type="Proteomes" id="UP000258522"/>
    </source>
</evidence>
<comment type="caution">
    <text evidence="1">The sequence shown here is derived from an EMBL/GenBank/DDBJ whole genome shotgun (WGS) entry which is preliminary data.</text>
</comment>
<gene>
    <name evidence="1" type="ORF">MUBE_04185</name>
</gene>
<accession>A0A3E1HJH2</accession>
<dbReference type="AlphaFoldDB" id="A0A3E1HJH2"/>
<dbReference type="Proteomes" id="UP000258522">
    <property type="component" value="Unassembled WGS sequence"/>
</dbReference>